<comment type="caution">
    <text evidence="1">The sequence shown here is derived from an EMBL/GenBank/DDBJ whole genome shotgun (WGS) entry which is preliminary data.</text>
</comment>
<dbReference type="Proteomes" id="UP001054889">
    <property type="component" value="Unassembled WGS sequence"/>
</dbReference>
<reference evidence="1" key="2">
    <citation type="submission" date="2021-12" db="EMBL/GenBank/DDBJ databases">
        <title>Resequencing data analysis of finger millet.</title>
        <authorList>
            <person name="Hatakeyama M."/>
            <person name="Aluri S."/>
            <person name="Balachadran M.T."/>
            <person name="Sivarajan S.R."/>
            <person name="Poveda L."/>
            <person name="Shimizu-Inatsugi R."/>
            <person name="Schlapbach R."/>
            <person name="Sreeman S.M."/>
            <person name="Shimizu K.K."/>
        </authorList>
    </citation>
    <scope>NUCLEOTIDE SEQUENCE</scope>
</reference>
<reference evidence="1" key="1">
    <citation type="journal article" date="2018" name="DNA Res.">
        <title>Multiple hybrid de novo genome assembly of finger millet, an orphan allotetraploid crop.</title>
        <authorList>
            <person name="Hatakeyama M."/>
            <person name="Aluri S."/>
            <person name="Balachadran M.T."/>
            <person name="Sivarajan S.R."/>
            <person name="Patrignani A."/>
            <person name="Gruter S."/>
            <person name="Poveda L."/>
            <person name="Shimizu-Inatsugi R."/>
            <person name="Baeten J."/>
            <person name="Francoijs K.J."/>
            <person name="Nataraja K.N."/>
            <person name="Reddy Y.A.N."/>
            <person name="Phadnis S."/>
            <person name="Ravikumar R.L."/>
            <person name="Schlapbach R."/>
            <person name="Sreeman S.M."/>
            <person name="Shimizu K.K."/>
        </authorList>
    </citation>
    <scope>NUCLEOTIDE SEQUENCE</scope>
</reference>
<evidence type="ECO:0008006" key="3">
    <source>
        <dbReference type="Google" id="ProtNLM"/>
    </source>
</evidence>
<keyword evidence="2" id="KW-1185">Reference proteome</keyword>
<dbReference type="AlphaFoldDB" id="A0AAV5BFZ6"/>
<dbReference type="EMBL" id="BQKI01000001">
    <property type="protein sequence ID" value="GJM84545.1"/>
    <property type="molecule type" value="Genomic_DNA"/>
</dbReference>
<accession>A0AAV5BFZ6</accession>
<name>A0AAV5BFZ6_ELECO</name>
<proteinExistence type="predicted"/>
<sequence length="146" mass="15934">MVLKEDFATILLTELKAIENRLMEKIEAGMVCTPFEDEPIFNMGPLFDAEPIFDERLVFDAAPIYDVEPNDFSTAGCGVTLFDDLDISTAMGDHNTTVSPRQALTTSSIDKEFVPDSFRAAEALATMVVVPSNVNTDAPTTCSTKC</sequence>
<protein>
    <recommendedName>
        <fullName evidence="3">Reverse transcriptase domain-containing protein</fullName>
    </recommendedName>
</protein>
<organism evidence="1 2">
    <name type="scientific">Eleusine coracana subsp. coracana</name>
    <dbReference type="NCBI Taxonomy" id="191504"/>
    <lineage>
        <taxon>Eukaryota</taxon>
        <taxon>Viridiplantae</taxon>
        <taxon>Streptophyta</taxon>
        <taxon>Embryophyta</taxon>
        <taxon>Tracheophyta</taxon>
        <taxon>Spermatophyta</taxon>
        <taxon>Magnoliopsida</taxon>
        <taxon>Liliopsida</taxon>
        <taxon>Poales</taxon>
        <taxon>Poaceae</taxon>
        <taxon>PACMAD clade</taxon>
        <taxon>Chloridoideae</taxon>
        <taxon>Cynodonteae</taxon>
        <taxon>Eleusininae</taxon>
        <taxon>Eleusine</taxon>
    </lineage>
</organism>
<evidence type="ECO:0000313" key="1">
    <source>
        <dbReference type="EMBL" id="GJM84545.1"/>
    </source>
</evidence>
<gene>
    <name evidence="1" type="primary">ga00226</name>
    <name evidence="1" type="ORF">PR202_ga00226</name>
</gene>
<evidence type="ECO:0000313" key="2">
    <source>
        <dbReference type="Proteomes" id="UP001054889"/>
    </source>
</evidence>